<keyword evidence="1" id="KW-1133">Transmembrane helix</keyword>
<feature type="transmembrane region" description="Helical" evidence="1">
    <location>
        <begin position="142"/>
        <end position="162"/>
    </location>
</feature>
<protein>
    <recommendedName>
        <fullName evidence="4">Transmembrane protein</fullName>
    </recommendedName>
</protein>
<keyword evidence="1" id="KW-0812">Transmembrane</keyword>
<evidence type="ECO:0000313" key="3">
    <source>
        <dbReference type="Proteomes" id="UP000692954"/>
    </source>
</evidence>
<proteinExistence type="predicted"/>
<reference evidence="2" key="1">
    <citation type="submission" date="2021-01" db="EMBL/GenBank/DDBJ databases">
        <authorList>
            <consortium name="Genoscope - CEA"/>
            <person name="William W."/>
        </authorList>
    </citation>
    <scope>NUCLEOTIDE SEQUENCE</scope>
</reference>
<feature type="transmembrane region" description="Helical" evidence="1">
    <location>
        <begin position="338"/>
        <end position="359"/>
    </location>
</feature>
<feature type="transmembrane region" description="Helical" evidence="1">
    <location>
        <begin position="402"/>
        <end position="429"/>
    </location>
</feature>
<dbReference type="AlphaFoldDB" id="A0A8S1MK16"/>
<evidence type="ECO:0008006" key="4">
    <source>
        <dbReference type="Google" id="ProtNLM"/>
    </source>
</evidence>
<keyword evidence="3" id="KW-1185">Reference proteome</keyword>
<comment type="caution">
    <text evidence="2">The sequence shown here is derived from an EMBL/GenBank/DDBJ whole genome shotgun (WGS) entry which is preliminary data.</text>
</comment>
<feature type="transmembrane region" description="Helical" evidence="1">
    <location>
        <begin position="79"/>
        <end position="102"/>
    </location>
</feature>
<dbReference type="OrthoDB" id="303809at2759"/>
<accession>A0A8S1MK16</accession>
<sequence>MKQNLQIDKQEQSSSSENYDFVETPPDIIKAKQHGKAFRIHKNYNINSPKCNCCNSHVVHTQYNIFCDLSEFKENRQAYLYLLQIKQFMFLLLIPCIILLPYSLYFSQKGDQCENLQICGKTFWKRYSIWNQISDYFQLDDFLLQVLYSLTIFLSSLTVYFMDFGSIYKPFLSQQLQLAFLKQSIMIVSTFEDYSQIENKHENIQYFKLYNMDLFKDQIMQQLLINQTEGTITNYKRKLIKTIFSQQIDLNLICQGNIIIFQSQIQKDEFCSQNEDKIINEGIEQNFSPTLKKKCNCSFILQFIFIILLPLITTTLLALNLYIQYQYLKSYPNLSNKFLMRILFSILSLSEIHLSNYIAQQLISQNYQIQIYFMLQVISLKNFNKLLSGISNQEIFLKENGIIDTLILISFLNVILPSLSIIFDIDYFVKQFKKMYKFRNNNNNLLQIEANKLFEARSINFQSKQQNIFQLCLLAQIFIFDFPFILPLTLLSLFITYWVHKYIFVKKCIPKLNKWEDDKNLEIQKQQFLFLLIMYCIQNFILFNIYLLVSILVYLIGFKIFNRIKLDKTLQNQKEINPIKLYNYIQQYNPVNFFGDDKHIKHQYLYELFIVMNKQVKKNSKTQNKQKVQSKEINENLIQDI</sequence>
<dbReference type="EMBL" id="CAJJDN010000039">
    <property type="protein sequence ID" value="CAD8079312.1"/>
    <property type="molecule type" value="Genomic_DNA"/>
</dbReference>
<feature type="transmembrane region" description="Helical" evidence="1">
    <location>
        <begin position="528"/>
        <end position="556"/>
    </location>
</feature>
<feature type="transmembrane region" description="Helical" evidence="1">
    <location>
        <begin position="299"/>
        <end position="323"/>
    </location>
</feature>
<evidence type="ECO:0000256" key="1">
    <source>
        <dbReference type="SAM" id="Phobius"/>
    </source>
</evidence>
<gene>
    <name evidence="2" type="ORF">PSON_ATCC_30995.1.T0390022</name>
</gene>
<organism evidence="2 3">
    <name type="scientific">Paramecium sonneborni</name>
    <dbReference type="NCBI Taxonomy" id="65129"/>
    <lineage>
        <taxon>Eukaryota</taxon>
        <taxon>Sar</taxon>
        <taxon>Alveolata</taxon>
        <taxon>Ciliophora</taxon>
        <taxon>Intramacronucleata</taxon>
        <taxon>Oligohymenophorea</taxon>
        <taxon>Peniculida</taxon>
        <taxon>Parameciidae</taxon>
        <taxon>Paramecium</taxon>
    </lineage>
</organism>
<dbReference type="Proteomes" id="UP000692954">
    <property type="component" value="Unassembled WGS sequence"/>
</dbReference>
<evidence type="ECO:0000313" key="2">
    <source>
        <dbReference type="EMBL" id="CAD8079312.1"/>
    </source>
</evidence>
<name>A0A8S1MK16_9CILI</name>
<feature type="transmembrane region" description="Helical" evidence="1">
    <location>
        <begin position="471"/>
        <end position="497"/>
    </location>
</feature>
<keyword evidence="1" id="KW-0472">Membrane</keyword>